<proteinExistence type="predicted"/>
<organism evidence="3 4">
    <name type="scientific">Aldrovandia affinis</name>
    <dbReference type="NCBI Taxonomy" id="143900"/>
    <lineage>
        <taxon>Eukaryota</taxon>
        <taxon>Metazoa</taxon>
        <taxon>Chordata</taxon>
        <taxon>Craniata</taxon>
        <taxon>Vertebrata</taxon>
        <taxon>Euteleostomi</taxon>
        <taxon>Actinopterygii</taxon>
        <taxon>Neopterygii</taxon>
        <taxon>Teleostei</taxon>
        <taxon>Notacanthiformes</taxon>
        <taxon>Halosauridae</taxon>
        <taxon>Aldrovandia</taxon>
    </lineage>
</organism>
<comment type="caution">
    <text evidence="3">The sequence shown here is derived from an EMBL/GenBank/DDBJ whole genome shotgun (WGS) entry which is preliminary data.</text>
</comment>
<dbReference type="SUPFAM" id="SSF52058">
    <property type="entry name" value="L domain-like"/>
    <property type="match status" value="1"/>
</dbReference>
<dbReference type="InterPro" id="IPR003591">
    <property type="entry name" value="Leu-rich_rpt_typical-subtyp"/>
</dbReference>
<dbReference type="InterPro" id="IPR001611">
    <property type="entry name" value="Leu-rich_rpt"/>
</dbReference>
<name>A0AAD7T6C8_9TELE</name>
<evidence type="ECO:0000313" key="4">
    <source>
        <dbReference type="Proteomes" id="UP001221898"/>
    </source>
</evidence>
<keyword evidence="1" id="KW-0433">Leucine-rich repeat</keyword>
<sequence length="121" mass="13320">MERMCNPPGRQQKVLAECGAGGSPRRYFPLSSVHTMPLPPSGIMTKDNKLSLLDNGVFSMLKSLEVLNLQGNRINSTEVGVFTPLTSLALLNLAHNHLSTIRFKTFLSIHTYSASTSCWQT</sequence>
<dbReference type="InterPro" id="IPR032675">
    <property type="entry name" value="LRR_dom_sf"/>
</dbReference>
<dbReference type="Proteomes" id="UP001221898">
    <property type="component" value="Unassembled WGS sequence"/>
</dbReference>
<dbReference type="PANTHER" id="PTHR24366:SF96">
    <property type="entry name" value="LEUCINE RICH REPEAT CONTAINING 53"/>
    <property type="match status" value="1"/>
</dbReference>
<accession>A0AAD7T6C8</accession>
<dbReference type="SMART" id="SM00369">
    <property type="entry name" value="LRR_TYP"/>
    <property type="match status" value="2"/>
</dbReference>
<evidence type="ECO:0000313" key="3">
    <source>
        <dbReference type="EMBL" id="KAJ8414998.1"/>
    </source>
</evidence>
<reference evidence="3" key="1">
    <citation type="journal article" date="2023" name="Science">
        <title>Genome structures resolve the early diversification of teleost fishes.</title>
        <authorList>
            <person name="Parey E."/>
            <person name="Louis A."/>
            <person name="Montfort J."/>
            <person name="Bouchez O."/>
            <person name="Roques C."/>
            <person name="Iampietro C."/>
            <person name="Lluch J."/>
            <person name="Castinel A."/>
            <person name="Donnadieu C."/>
            <person name="Desvignes T."/>
            <person name="Floi Bucao C."/>
            <person name="Jouanno E."/>
            <person name="Wen M."/>
            <person name="Mejri S."/>
            <person name="Dirks R."/>
            <person name="Jansen H."/>
            <person name="Henkel C."/>
            <person name="Chen W.J."/>
            <person name="Zahm M."/>
            <person name="Cabau C."/>
            <person name="Klopp C."/>
            <person name="Thompson A.W."/>
            <person name="Robinson-Rechavi M."/>
            <person name="Braasch I."/>
            <person name="Lecointre G."/>
            <person name="Bobe J."/>
            <person name="Postlethwait J.H."/>
            <person name="Berthelot C."/>
            <person name="Roest Crollius H."/>
            <person name="Guiguen Y."/>
        </authorList>
    </citation>
    <scope>NUCLEOTIDE SEQUENCE</scope>
    <source>
        <strain evidence="3">NC1722</strain>
    </source>
</reference>
<dbReference type="PROSITE" id="PS51450">
    <property type="entry name" value="LRR"/>
    <property type="match status" value="1"/>
</dbReference>
<keyword evidence="4" id="KW-1185">Reference proteome</keyword>
<gene>
    <name evidence="3" type="ORF">AAFF_G00006960</name>
</gene>
<keyword evidence="2" id="KW-0677">Repeat</keyword>
<dbReference type="EMBL" id="JAINUG010000010">
    <property type="protein sequence ID" value="KAJ8414998.1"/>
    <property type="molecule type" value="Genomic_DNA"/>
</dbReference>
<dbReference type="Gene3D" id="3.80.10.10">
    <property type="entry name" value="Ribonuclease Inhibitor"/>
    <property type="match status" value="1"/>
</dbReference>
<evidence type="ECO:0000256" key="1">
    <source>
        <dbReference type="ARBA" id="ARBA00022614"/>
    </source>
</evidence>
<dbReference type="PANTHER" id="PTHR24366">
    <property type="entry name" value="IG(IMMUNOGLOBULIN) AND LRR(LEUCINE RICH REPEAT) DOMAINS"/>
    <property type="match status" value="1"/>
</dbReference>
<evidence type="ECO:0000256" key="2">
    <source>
        <dbReference type="ARBA" id="ARBA00022737"/>
    </source>
</evidence>
<dbReference type="AlphaFoldDB" id="A0AAD7T6C8"/>
<protein>
    <submittedName>
        <fullName evidence="3">Uncharacterized protein</fullName>
    </submittedName>
</protein>
<dbReference type="Pfam" id="PF13855">
    <property type="entry name" value="LRR_8"/>
    <property type="match status" value="1"/>
</dbReference>